<keyword evidence="6 7" id="KW-0472">Membrane</keyword>
<keyword evidence="3" id="KW-1003">Cell membrane</keyword>
<feature type="transmembrane region" description="Helical" evidence="7">
    <location>
        <begin position="90"/>
        <end position="110"/>
    </location>
</feature>
<feature type="transmembrane region" description="Helical" evidence="7">
    <location>
        <begin position="227"/>
        <end position="248"/>
    </location>
</feature>
<feature type="transmembrane region" description="Helical" evidence="7">
    <location>
        <begin position="260"/>
        <end position="278"/>
    </location>
</feature>
<feature type="transmembrane region" description="Helical" evidence="7">
    <location>
        <begin position="350"/>
        <end position="374"/>
    </location>
</feature>
<dbReference type="Proteomes" id="UP001344888">
    <property type="component" value="Unassembled WGS sequence"/>
</dbReference>
<evidence type="ECO:0000256" key="7">
    <source>
        <dbReference type="SAM" id="Phobius"/>
    </source>
</evidence>
<feature type="transmembrane region" description="Helical" evidence="7">
    <location>
        <begin position="59"/>
        <end position="83"/>
    </location>
</feature>
<evidence type="ECO:0000256" key="2">
    <source>
        <dbReference type="ARBA" id="ARBA00022448"/>
    </source>
</evidence>
<keyword evidence="2" id="KW-0813">Transport</keyword>
<keyword evidence="5 7" id="KW-1133">Transmembrane helix</keyword>
<feature type="transmembrane region" description="Helical" evidence="7">
    <location>
        <begin position="290"/>
        <end position="309"/>
    </location>
</feature>
<feature type="transmembrane region" description="Helical" evidence="7">
    <location>
        <begin position="20"/>
        <end position="39"/>
    </location>
</feature>
<dbReference type="GO" id="GO:0022857">
    <property type="term" value="F:transmembrane transporter activity"/>
    <property type="evidence" value="ECO:0007669"/>
    <property type="project" value="InterPro"/>
</dbReference>
<evidence type="ECO:0000256" key="4">
    <source>
        <dbReference type="ARBA" id="ARBA00022692"/>
    </source>
</evidence>
<organism evidence="9 10">
    <name type="scientific">Metasolibacillus meyeri</name>
    <dbReference type="NCBI Taxonomy" id="1071052"/>
    <lineage>
        <taxon>Bacteria</taxon>
        <taxon>Bacillati</taxon>
        <taxon>Bacillota</taxon>
        <taxon>Bacilli</taxon>
        <taxon>Bacillales</taxon>
        <taxon>Caryophanaceae</taxon>
        <taxon>Metasolibacillus</taxon>
    </lineage>
</organism>
<evidence type="ECO:0000313" key="10">
    <source>
        <dbReference type="Proteomes" id="UP001344888"/>
    </source>
</evidence>
<dbReference type="GO" id="GO:0005886">
    <property type="term" value="C:plasma membrane"/>
    <property type="evidence" value="ECO:0007669"/>
    <property type="project" value="UniProtKB-SubCell"/>
</dbReference>
<dbReference type="EMBL" id="JARSFG010000042">
    <property type="protein sequence ID" value="MEC1180700.1"/>
    <property type="molecule type" value="Genomic_DNA"/>
</dbReference>
<gene>
    <name evidence="9" type="ORF">P9B03_19780</name>
</gene>
<feature type="transmembrane region" description="Helical" evidence="7">
    <location>
        <begin position="151"/>
        <end position="174"/>
    </location>
</feature>
<dbReference type="PROSITE" id="PS50850">
    <property type="entry name" value="MFS"/>
    <property type="match status" value="1"/>
</dbReference>
<dbReference type="SUPFAM" id="SSF103473">
    <property type="entry name" value="MFS general substrate transporter"/>
    <property type="match status" value="1"/>
</dbReference>
<dbReference type="Gene3D" id="1.20.1250.20">
    <property type="entry name" value="MFS general substrate transporter like domains"/>
    <property type="match status" value="1"/>
</dbReference>
<evidence type="ECO:0000256" key="5">
    <source>
        <dbReference type="ARBA" id="ARBA00022989"/>
    </source>
</evidence>
<dbReference type="InterPro" id="IPR036259">
    <property type="entry name" value="MFS_trans_sf"/>
</dbReference>
<keyword evidence="4 7" id="KW-0812">Transmembrane</keyword>
<feature type="transmembrane region" description="Helical" evidence="7">
    <location>
        <begin position="180"/>
        <end position="200"/>
    </location>
</feature>
<evidence type="ECO:0000259" key="8">
    <source>
        <dbReference type="PROSITE" id="PS50850"/>
    </source>
</evidence>
<dbReference type="PANTHER" id="PTHR23517">
    <property type="entry name" value="RESISTANCE PROTEIN MDTM, PUTATIVE-RELATED-RELATED"/>
    <property type="match status" value="1"/>
</dbReference>
<dbReference type="CDD" id="cd17325">
    <property type="entry name" value="MFS_MdtG_SLC18_like"/>
    <property type="match status" value="1"/>
</dbReference>
<reference evidence="9 10" key="1">
    <citation type="submission" date="2023-03" db="EMBL/GenBank/DDBJ databases">
        <title>Bacillus Genome Sequencing.</title>
        <authorList>
            <person name="Dunlap C."/>
        </authorList>
    </citation>
    <scope>NUCLEOTIDE SEQUENCE [LARGE SCALE GENOMIC DNA]</scope>
    <source>
        <strain evidence="9 10">B-59205</strain>
    </source>
</reference>
<dbReference type="AlphaFoldDB" id="A0AAW9NZF0"/>
<proteinExistence type="predicted"/>
<dbReference type="InterPro" id="IPR011701">
    <property type="entry name" value="MFS"/>
</dbReference>
<dbReference type="InterPro" id="IPR020846">
    <property type="entry name" value="MFS_dom"/>
</dbReference>
<evidence type="ECO:0000256" key="3">
    <source>
        <dbReference type="ARBA" id="ARBA00022475"/>
    </source>
</evidence>
<accession>A0AAW9NZF0</accession>
<feature type="transmembrane region" description="Helical" evidence="7">
    <location>
        <begin position="116"/>
        <end position="139"/>
    </location>
</feature>
<protein>
    <submittedName>
        <fullName evidence="9">MFS transporter</fullName>
    </submittedName>
</protein>
<evidence type="ECO:0000256" key="6">
    <source>
        <dbReference type="ARBA" id="ARBA00023136"/>
    </source>
</evidence>
<feature type="transmembrane region" description="Helical" evidence="7">
    <location>
        <begin position="380"/>
        <end position="398"/>
    </location>
</feature>
<comment type="subcellular location">
    <subcellularLocation>
        <location evidence="1">Cell membrane</location>
        <topology evidence="1">Multi-pass membrane protein</topology>
    </subcellularLocation>
</comment>
<dbReference type="PANTHER" id="PTHR23517:SF3">
    <property type="entry name" value="INTEGRAL MEMBRANE TRANSPORT PROTEIN"/>
    <property type="match status" value="1"/>
</dbReference>
<feature type="transmembrane region" description="Helical" evidence="7">
    <location>
        <begin position="315"/>
        <end position="338"/>
    </location>
</feature>
<feature type="domain" description="Major facilitator superfamily (MFS) profile" evidence="8">
    <location>
        <begin position="26"/>
        <end position="402"/>
    </location>
</feature>
<dbReference type="Pfam" id="PF07690">
    <property type="entry name" value="MFS_1"/>
    <property type="match status" value="1"/>
</dbReference>
<sequence length="406" mass="44498">MRFCLFFFKKCYNQLLRNIINWRFIMRFFIYAIIFFSFFDLFTQLPVMSTFAESVGATPFIAGLAVGMYSFSNTFGNILSGFWTDKKGPFHVLIIGLLLTGGSLLLYRFVEEPVLLLAIRFVHGLVAGFIVPAAFTYLANATEQTKRGKNSAISGAFVGIAAIIGPAFSGIMASRQSVPFVFSITAICMLILGVLTLFLLRNTNIIKSTKQQQAVPVRAFFRNSGTLKAFTGAFFLMFSQGVIAYQLPLHVQSLGFDSRMSGMLMSVFGIVAVLVFILPTNRIFDKVAPTYTLAIGIGLMGISQLILSQSNDSSMLYSALVCYGIGFGLLFPSINSLLIDSTSTEVRGKAYGYFYAFFSFGVVIGSSLLGLLALDHTQGFILTGVILLIFAGVSLINFSKEKQAVH</sequence>
<comment type="caution">
    <text evidence="9">The sequence shown here is derived from an EMBL/GenBank/DDBJ whole genome shotgun (WGS) entry which is preliminary data.</text>
</comment>
<keyword evidence="10" id="KW-1185">Reference proteome</keyword>
<evidence type="ECO:0000256" key="1">
    <source>
        <dbReference type="ARBA" id="ARBA00004651"/>
    </source>
</evidence>
<dbReference type="InterPro" id="IPR050171">
    <property type="entry name" value="MFS_Transporters"/>
</dbReference>
<evidence type="ECO:0000313" key="9">
    <source>
        <dbReference type="EMBL" id="MEC1180700.1"/>
    </source>
</evidence>
<name>A0AAW9NZF0_9BACL</name>